<keyword evidence="3 6" id="KW-0812">Transmembrane</keyword>
<keyword evidence="8" id="KW-1185">Reference proteome</keyword>
<dbReference type="Proteomes" id="UP000217784">
    <property type="component" value="Unassembled WGS sequence"/>
</dbReference>
<name>A0A2A2H3B3_METBR</name>
<dbReference type="InterPro" id="IPR002797">
    <property type="entry name" value="Polysacc_synth"/>
</dbReference>
<dbReference type="InterPro" id="IPR050833">
    <property type="entry name" value="Poly_Biosynth_Transport"/>
</dbReference>
<keyword evidence="2" id="KW-1003">Cell membrane</keyword>
<evidence type="ECO:0000256" key="1">
    <source>
        <dbReference type="ARBA" id="ARBA00004651"/>
    </source>
</evidence>
<proteinExistence type="predicted"/>
<evidence type="ECO:0008006" key="9">
    <source>
        <dbReference type="Google" id="ProtNLM"/>
    </source>
</evidence>
<dbReference type="PANTHER" id="PTHR30250:SF11">
    <property type="entry name" value="O-ANTIGEN TRANSPORTER-RELATED"/>
    <property type="match status" value="1"/>
</dbReference>
<evidence type="ECO:0000256" key="4">
    <source>
        <dbReference type="ARBA" id="ARBA00022989"/>
    </source>
</evidence>
<comment type="subcellular location">
    <subcellularLocation>
        <location evidence="1">Cell membrane</location>
        <topology evidence="1">Multi-pass membrane protein</topology>
    </subcellularLocation>
</comment>
<evidence type="ECO:0000256" key="6">
    <source>
        <dbReference type="SAM" id="Phobius"/>
    </source>
</evidence>
<sequence>MNINLDFKIKKFKLYLKDPLYKNSFFLLLSSISNGAIGFVFWIIAAKMYPQEDIGITTALISSMTLIVILSGVGLDQSLIRFFPERDKNSIFNTIILTSIISSIMFAIIFLAGINIWSPKLIIIIEYTPLFILFISANTLSSLIGITFIASRKANFYFLETLLLGSKILLLVPLVFLGYMGLFISFALPFLISTIFLLFLPFKFNMKPLNIDVSFLKESIYFSSGSYITNLLMTTPSQIISLITLNVLGAKLTADYFMAYSISSLLFMIPYSFSSSLFVEGSHGEPLHKKTLKSLLGMFSILIPMVLFFYFFGAFFLEFLGKNYLEGLSLLKILSLSSFFVAVCSTYISLKKIQKDVKSLILLGGLIFVFTIGLSYLFMHIFGLIGIGYAWFTGYGLCTIIILIIIWKNRWI</sequence>
<evidence type="ECO:0000256" key="2">
    <source>
        <dbReference type="ARBA" id="ARBA00022475"/>
    </source>
</evidence>
<dbReference type="GO" id="GO:0005886">
    <property type="term" value="C:plasma membrane"/>
    <property type="evidence" value="ECO:0007669"/>
    <property type="project" value="UniProtKB-SubCell"/>
</dbReference>
<dbReference type="Pfam" id="PF01943">
    <property type="entry name" value="Polysacc_synt"/>
    <property type="match status" value="1"/>
</dbReference>
<feature type="transmembrane region" description="Helical" evidence="6">
    <location>
        <begin position="360"/>
        <end position="382"/>
    </location>
</feature>
<feature type="transmembrane region" description="Helical" evidence="6">
    <location>
        <begin position="257"/>
        <end position="274"/>
    </location>
</feature>
<feature type="transmembrane region" description="Helical" evidence="6">
    <location>
        <begin position="329"/>
        <end position="348"/>
    </location>
</feature>
<accession>A0A2A2H3B3</accession>
<evidence type="ECO:0000256" key="3">
    <source>
        <dbReference type="ARBA" id="ARBA00022692"/>
    </source>
</evidence>
<reference evidence="7 8" key="1">
    <citation type="journal article" date="2017" name="BMC Genomics">
        <title>Genomic analysis of methanogenic archaea reveals a shift towards energy conservation.</title>
        <authorList>
            <person name="Gilmore S.P."/>
            <person name="Henske J.K."/>
            <person name="Sexton J.A."/>
            <person name="Solomon K.V."/>
            <person name="Seppala S."/>
            <person name="Yoo J.I."/>
            <person name="Huyett L.M."/>
            <person name="Pressman A."/>
            <person name="Cogan J.Z."/>
            <person name="Kivenson V."/>
            <person name="Peng X."/>
            <person name="Tan Y."/>
            <person name="Valentine D.L."/>
            <person name="O'Malley M.A."/>
        </authorList>
    </citation>
    <scope>NUCLEOTIDE SEQUENCE [LARGE SCALE GENOMIC DNA]</scope>
    <source>
        <strain evidence="7 8">M.o.H.</strain>
    </source>
</reference>
<feature type="transmembrane region" description="Helical" evidence="6">
    <location>
        <begin position="95"/>
        <end position="118"/>
    </location>
</feature>
<keyword evidence="5 6" id="KW-0472">Membrane</keyword>
<feature type="transmembrane region" description="Helical" evidence="6">
    <location>
        <begin position="157"/>
        <end position="176"/>
    </location>
</feature>
<evidence type="ECO:0000313" key="8">
    <source>
        <dbReference type="Proteomes" id="UP000217784"/>
    </source>
</evidence>
<feature type="transmembrane region" description="Helical" evidence="6">
    <location>
        <begin position="20"/>
        <end position="44"/>
    </location>
</feature>
<organism evidence="7 8">
    <name type="scientific">Methanobacterium bryantii</name>
    <dbReference type="NCBI Taxonomy" id="2161"/>
    <lineage>
        <taxon>Archaea</taxon>
        <taxon>Methanobacteriati</taxon>
        <taxon>Methanobacteriota</taxon>
        <taxon>Methanomada group</taxon>
        <taxon>Methanobacteria</taxon>
        <taxon>Methanobacteriales</taxon>
        <taxon>Methanobacteriaceae</taxon>
        <taxon>Methanobacterium</taxon>
    </lineage>
</organism>
<evidence type="ECO:0000256" key="5">
    <source>
        <dbReference type="ARBA" id="ARBA00023136"/>
    </source>
</evidence>
<dbReference type="AlphaFoldDB" id="A0A2A2H3B3"/>
<evidence type="ECO:0000313" key="7">
    <source>
        <dbReference type="EMBL" id="PAV03899.1"/>
    </source>
</evidence>
<comment type="caution">
    <text evidence="7">The sequence shown here is derived from an EMBL/GenBank/DDBJ whole genome shotgun (WGS) entry which is preliminary data.</text>
</comment>
<dbReference type="RefSeq" id="WP_069584133.1">
    <property type="nucleotide sequence ID" value="NZ_LMVM01000033.1"/>
</dbReference>
<dbReference type="OrthoDB" id="101719at2157"/>
<feature type="transmembrane region" description="Helical" evidence="6">
    <location>
        <begin position="182"/>
        <end position="200"/>
    </location>
</feature>
<feature type="transmembrane region" description="Helical" evidence="6">
    <location>
        <begin position="56"/>
        <end position="75"/>
    </location>
</feature>
<feature type="transmembrane region" description="Helical" evidence="6">
    <location>
        <begin position="388"/>
        <end position="407"/>
    </location>
</feature>
<feature type="transmembrane region" description="Helical" evidence="6">
    <location>
        <begin position="220"/>
        <end position="245"/>
    </location>
</feature>
<feature type="transmembrane region" description="Helical" evidence="6">
    <location>
        <begin position="295"/>
        <end position="317"/>
    </location>
</feature>
<keyword evidence="4 6" id="KW-1133">Transmembrane helix</keyword>
<dbReference type="EMBL" id="LMVM01000033">
    <property type="protein sequence ID" value="PAV03899.1"/>
    <property type="molecule type" value="Genomic_DNA"/>
</dbReference>
<feature type="transmembrane region" description="Helical" evidence="6">
    <location>
        <begin position="130"/>
        <end position="150"/>
    </location>
</feature>
<gene>
    <name evidence="7" type="ORF">ASJ80_02445</name>
</gene>
<protein>
    <recommendedName>
        <fullName evidence="9">Polysaccharide biosynthesis protein</fullName>
    </recommendedName>
</protein>
<dbReference type="PANTHER" id="PTHR30250">
    <property type="entry name" value="PST FAMILY PREDICTED COLANIC ACID TRANSPORTER"/>
    <property type="match status" value="1"/>
</dbReference>